<dbReference type="PANTHER" id="PTHR48079">
    <property type="entry name" value="PROTEIN YEEZ"/>
    <property type="match status" value="1"/>
</dbReference>
<dbReference type="SUPFAM" id="SSF51735">
    <property type="entry name" value="NAD(P)-binding Rossmann-fold domains"/>
    <property type="match status" value="1"/>
</dbReference>
<reference evidence="3" key="1">
    <citation type="journal article" date="2019" name="Int. J. Syst. Evol. Microbiol.">
        <title>The Global Catalogue of Microorganisms (GCM) 10K type strain sequencing project: providing services to taxonomists for standard genome sequencing and annotation.</title>
        <authorList>
            <consortium name="The Broad Institute Genomics Platform"/>
            <consortium name="The Broad Institute Genome Sequencing Center for Infectious Disease"/>
            <person name="Wu L."/>
            <person name="Ma J."/>
        </authorList>
    </citation>
    <scope>NUCLEOTIDE SEQUENCE [LARGE SCALE GENOMIC DNA]</scope>
    <source>
        <strain evidence="3">JCM 17688</strain>
    </source>
</reference>
<evidence type="ECO:0000313" key="2">
    <source>
        <dbReference type="EMBL" id="GAA4392364.1"/>
    </source>
</evidence>
<organism evidence="2 3">
    <name type="scientific">Tsukamurella soli</name>
    <dbReference type="NCBI Taxonomy" id="644556"/>
    <lineage>
        <taxon>Bacteria</taxon>
        <taxon>Bacillati</taxon>
        <taxon>Actinomycetota</taxon>
        <taxon>Actinomycetes</taxon>
        <taxon>Mycobacteriales</taxon>
        <taxon>Tsukamurellaceae</taxon>
        <taxon>Tsukamurella</taxon>
    </lineage>
</organism>
<dbReference type="InterPro" id="IPR036291">
    <property type="entry name" value="NAD(P)-bd_dom_sf"/>
</dbReference>
<proteinExistence type="predicted"/>
<dbReference type="RefSeq" id="WP_344995158.1">
    <property type="nucleotide sequence ID" value="NZ_BAABFR010000028.1"/>
</dbReference>
<evidence type="ECO:0000313" key="3">
    <source>
        <dbReference type="Proteomes" id="UP001500635"/>
    </source>
</evidence>
<feature type="domain" description="NAD-dependent epimerase/dehydratase" evidence="1">
    <location>
        <begin position="3"/>
        <end position="216"/>
    </location>
</feature>
<keyword evidence="3" id="KW-1185">Reference proteome</keyword>
<dbReference type="Proteomes" id="UP001500635">
    <property type="component" value="Unassembled WGS sequence"/>
</dbReference>
<name>A0ABP8JKV5_9ACTN</name>
<dbReference type="Gene3D" id="3.40.50.720">
    <property type="entry name" value="NAD(P)-binding Rossmann-like Domain"/>
    <property type="match status" value="1"/>
</dbReference>
<gene>
    <name evidence="2" type="ORF">GCM10023147_22140</name>
</gene>
<evidence type="ECO:0000259" key="1">
    <source>
        <dbReference type="Pfam" id="PF01370"/>
    </source>
</evidence>
<dbReference type="InterPro" id="IPR051783">
    <property type="entry name" value="NAD(P)-dependent_oxidoreduct"/>
</dbReference>
<dbReference type="EMBL" id="BAABFR010000028">
    <property type="protein sequence ID" value="GAA4392364.1"/>
    <property type="molecule type" value="Genomic_DNA"/>
</dbReference>
<protein>
    <submittedName>
        <fullName evidence="2">SDR family oxidoreductase</fullName>
    </submittedName>
</protein>
<accession>A0ABP8JKV5</accession>
<dbReference type="InterPro" id="IPR001509">
    <property type="entry name" value="Epimerase_deHydtase"/>
</dbReference>
<sequence>MHVLITGAGGHIGSAIVAELLRAGHQVTGLVRSEASAATVMGLGARVLRADLGTPDGLAATVAALGTDGADRMDAVIHLAFDHAAVSAGDMAGAARSDLAVVHALGDALAGTDRALVAVGMTPIGDPASDAAIEANPRSAVAKTVAGLADRGVRSVLVGVPPVTHSADDRHGFVPTLIGIARRTGVSGYLGDGTNRWPAAHTRDVARLFAAAVERAPAGAGLSAAAEEGIEVRAIAEAIGRRLGVPTVSVAPADAATHFGHFAPFAALDIAIPGAAASRSLGWTPVQPGLLADLDEGHYFDDVTV</sequence>
<dbReference type="Pfam" id="PF01370">
    <property type="entry name" value="Epimerase"/>
    <property type="match status" value="1"/>
</dbReference>
<comment type="caution">
    <text evidence="2">The sequence shown here is derived from an EMBL/GenBank/DDBJ whole genome shotgun (WGS) entry which is preliminary data.</text>
</comment>
<dbReference type="PANTHER" id="PTHR48079:SF6">
    <property type="entry name" value="NAD(P)-BINDING DOMAIN-CONTAINING PROTEIN-RELATED"/>
    <property type="match status" value="1"/>
</dbReference>